<protein>
    <recommendedName>
        <fullName evidence="3">Phospholipase D</fullName>
    </recommendedName>
    <alternativeName>
        <fullName evidence="5">Choline phosphatase</fullName>
    </alternativeName>
</protein>
<dbReference type="GO" id="GO:0005576">
    <property type="term" value="C:extracellular region"/>
    <property type="evidence" value="ECO:0007669"/>
    <property type="project" value="UniProtKB-SubCell"/>
</dbReference>
<dbReference type="AlphaFoldDB" id="A0A840Y492"/>
<evidence type="ECO:0000256" key="4">
    <source>
        <dbReference type="ARBA" id="ARBA00022525"/>
    </source>
</evidence>
<dbReference type="Pfam" id="PF13091">
    <property type="entry name" value="PLDc_2"/>
    <property type="match status" value="2"/>
</dbReference>
<evidence type="ECO:0000259" key="6">
    <source>
        <dbReference type="PROSITE" id="PS50035"/>
    </source>
</evidence>
<dbReference type="Gene3D" id="3.30.870.10">
    <property type="entry name" value="Endonuclease Chain A"/>
    <property type="match status" value="2"/>
</dbReference>
<organism evidence="7 8">
    <name type="scientific">Muricoccus pecuniae</name>
    <dbReference type="NCBI Taxonomy" id="693023"/>
    <lineage>
        <taxon>Bacteria</taxon>
        <taxon>Pseudomonadati</taxon>
        <taxon>Pseudomonadota</taxon>
        <taxon>Alphaproteobacteria</taxon>
        <taxon>Acetobacterales</taxon>
        <taxon>Roseomonadaceae</taxon>
        <taxon>Muricoccus</taxon>
    </lineage>
</organism>
<name>A0A840Y492_9PROT</name>
<sequence>MTRAARVAAGGVLASDVLPRPEGAASGVALMPSGLAAFAARVQAARAATRTLDLQYYIWRGDLTGQVLARELLRAADRGVRVRVLLDDMYAIGRERVLAVMDAHENIEVRLFNATRWRRFGQLGLLLEIVFGGWHLNRRMHNKAWIADGRAAICGGRNIGDEYFDASGEFNFRDLDLAIAGRAAGAAQAIFDLYWNHHLARTVTEVSQAPHRRRGGLRGLAAKLDAACTAPAARPFFESLDAEPGVARILAGDSSRLSPVKADSIRIVADPPDKARGLAPERECLAHVILEALQGARREALLISPYFVPGEQGAEMLERMARGGVRVSVVTNSLAATDVVAVHGGYARYRERLLAAGVEIHELKPSGDEGASVFGSRGASLHTKALVIDGELSFVGSFNLDPRSAALNTEMGAFVRDGGIAAELREEHARLAEPARSWRVALERPGRLLWTGEFVGVEVTRHSEPDASLRRRLLARLVRLLPVESQL</sequence>
<dbReference type="SUPFAM" id="SSF56024">
    <property type="entry name" value="Phospholipase D/nuclease"/>
    <property type="match status" value="2"/>
</dbReference>
<evidence type="ECO:0000256" key="5">
    <source>
        <dbReference type="ARBA" id="ARBA00029594"/>
    </source>
</evidence>
<dbReference type="PANTHER" id="PTHR21248:SF12">
    <property type="entry name" value="CARDIOLIPIN SYNTHASE C"/>
    <property type="match status" value="1"/>
</dbReference>
<dbReference type="GO" id="GO:0032049">
    <property type="term" value="P:cardiolipin biosynthetic process"/>
    <property type="evidence" value="ECO:0007669"/>
    <property type="project" value="UniProtKB-ARBA"/>
</dbReference>
<gene>
    <name evidence="7" type="ORF">FHS87_002612</name>
</gene>
<feature type="domain" description="PLD phosphodiesterase" evidence="6">
    <location>
        <begin position="377"/>
        <end position="404"/>
    </location>
</feature>
<evidence type="ECO:0000313" key="7">
    <source>
        <dbReference type="EMBL" id="MBB5694560.1"/>
    </source>
</evidence>
<feature type="domain" description="PLD phosphodiesterase" evidence="6">
    <location>
        <begin position="136"/>
        <end position="163"/>
    </location>
</feature>
<reference evidence="7 8" key="1">
    <citation type="submission" date="2020-08" db="EMBL/GenBank/DDBJ databases">
        <title>Genomic Encyclopedia of Type Strains, Phase IV (KMG-IV): sequencing the most valuable type-strain genomes for metagenomic binning, comparative biology and taxonomic classification.</title>
        <authorList>
            <person name="Goeker M."/>
        </authorList>
    </citation>
    <scope>NUCLEOTIDE SEQUENCE [LARGE SCALE GENOMIC DNA]</scope>
    <source>
        <strain evidence="7 8">DSM 25622</strain>
    </source>
</reference>
<evidence type="ECO:0000256" key="2">
    <source>
        <dbReference type="ARBA" id="ARBA00004613"/>
    </source>
</evidence>
<comment type="caution">
    <text evidence="7">The sequence shown here is derived from an EMBL/GenBank/DDBJ whole genome shotgun (WGS) entry which is preliminary data.</text>
</comment>
<dbReference type="InterPro" id="IPR025202">
    <property type="entry name" value="PLD-like_dom"/>
</dbReference>
<proteinExistence type="predicted"/>
<comment type="function">
    <text evidence="1">Could be a virulence factor.</text>
</comment>
<dbReference type="EMBL" id="JACIJD010000011">
    <property type="protein sequence ID" value="MBB5694560.1"/>
    <property type="molecule type" value="Genomic_DNA"/>
</dbReference>
<dbReference type="RefSeq" id="WP_184518850.1">
    <property type="nucleotide sequence ID" value="NZ_JACIJD010000011.1"/>
</dbReference>
<evidence type="ECO:0000256" key="3">
    <source>
        <dbReference type="ARBA" id="ARBA00018392"/>
    </source>
</evidence>
<evidence type="ECO:0000256" key="1">
    <source>
        <dbReference type="ARBA" id="ARBA00003145"/>
    </source>
</evidence>
<keyword evidence="4" id="KW-0964">Secreted</keyword>
<dbReference type="PANTHER" id="PTHR21248">
    <property type="entry name" value="CARDIOLIPIN SYNTHASE"/>
    <property type="match status" value="1"/>
</dbReference>
<evidence type="ECO:0000313" key="8">
    <source>
        <dbReference type="Proteomes" id="UP000580654"/>
    </source>
</evidence>
<dbReference type="GO" id="GO:0030572">
    <property type="term" value="F:phosphatidyltransferase activity"/>
    <property type="evidence" value="ECO:0007669"/>
    <property type="project" value="UniProtKB-ARBA"/>
</dbReference>
<dbReference type="Proteomes" id="UP000580654">
    <property type="component" value="Unassembled WGS sequence"/>
</dbReference>
<keyword evidence="7" id="KW-0808">Transferase</keyword>
<dbReference type="CDD" id="cd09113">
    <property type="entry name" value="PLDc_ymdC_like_2"/>
    <property type="match status" value="1"/>
</dbReference>
<dbReference type="PROSITE" id="PS50035">
    <property type="entry name" value="PLD"/>
    <property type="match status" value="2"/>
</dbReference>
<dbReference type="SMART" id="SM00155">
    <property type="entry name" value="PLDc"/>
    <property type="match status" value="2"/>
</dbReference>
<accession>A0A840Y492</accession>
<dbReference type="CDD" id="cd09111">
    <property type="entry name" value="PLDc_ymdC_like_1"/>
    <property type="match status" value="1"/>
</dbReference>
<comment type="subcellular location">
    <subcellularLocation>
        <location evidence="2">Secreted</location>
    </subcellularLocation>
</comment>
<keyword evidence="8" id="KW-1185">Reference proteome</keyword>
<dbReference type="InterPro" id="IPR001736">
    <property type="entry name" value="PLipase_D/transphosphatidylase"/>
</dbReference>